<comment type="cofactor">
    <cofactor evidence="1 11">
        <name>FAD</name>
        <dbReference type="ChEBI" id="CHEBI:57692"/>
    </cofactor>
</comment>
<evidence type="ECO:0000313" key="15">
    <source>
        <dbReference type="EMBL" id="CAF3018225.1"/>
    </source>
</evidence>
<feature type="domain" description="Dihydroprymidine dehydrogenase" evidence="14">
    <location>
        <begin position="70"/>
        <end position="180"/>
    </location>
</feature>
<dbReference type="Gene3D" id="1.10.1060.10">
    <property type="entry name" value="Alpha-helical ferredoxin"/>
    <property type="match status" value="1"/>
</dbReference>
<dbReference type="Gene3D" id="3.20.20.70">
    <property type="entry name" value="Aldolase class I"/>
    <property type="match status" value="1"/>
</dbReference>
<evidence type="ECO:0000256" key="1">
    <source>
        <dbReference type="ARBA" id="ARBA00001974"/>
    </source>
</evidence>
<keyword evidence="10" id="KW-0411">Iron-sulfur</keyword>
<comment type="function">
    <text evidence="11">Involved in pyrimidine base degradation. Catalyzes the reduction of uracil and thymine.</text>
</comment>
<dbReference type="GO" id="GO:0050661">
    <property type="term" value="F:NADP binding"/>
    <property type="evidence" value="ECO:0007669"/>
    <property type="project" value="TreeGrafter"/>
</dbReference>
<keyword evidence="6 11" id="KW-0274">FAD</keyword>
<evidence type="ECO:0000259" key="13">
    <source>
        <dbReference type="Pfam" id="PF07992"/>
    </source>
</evidence>
<evidence type="ECO:0000256" key="7">
    <source>
        <dbReference type="ARBA" id="ARBA00022857"/>
    </source>
</evidence>
<organism evidence="15 16">
    <name type="scientific">Lepeophtheirus salmonis</name>
    <name type="common">Salmon louse</name>
    <name type="synonym">Caligus salmonis</name>
    <dbReference type="NCBI Taxonomy" id="72036"/>
    <lineage>
        <taxon>Eukaryota</taxon>
        <taxon>Metazoa</taxon>
        <taxon>Ecdysozoa</taxon>
        <taxon>Arthropoda</taxon>
        <taxon>Crustacea</taxon>
        <taxon>Multicrustacea</taxon>
        <taxon>Hexanauplia</taxon>
        <taxon>Copepoda</taxon>
        <taxon>Siphonostomatoida</taxon>
        <taxon>Caligidae</taxon>
        <taxon>Lepeophtheirus</taxon>
    </lineage>
</organism>
<dbReference type="Pfam" id="PF01180">
    <property type="entry name" value="DHO_dh"/>
    <property type="match status" value="1"/>
</dbReference>
<dbReference type="Proteomes" id="UP000675881">
    <property type="component" value="Chromosome 8"/>
</dbReference>
<evidence type="ECO:0000256" key="11">
    <source>
        <dbReference type="RuleBase" id="RU364041"/>
    </source>
</evidence>
<dbReference type="EC" id="1.3.1.2" evidence="11"/>
<dbReference type="SUPFAM" id="SSF51971">
    <property type="entry name" value="Nucleotide-binding domain"/>
    <property type="match status" value="1"/>
</dbReference>
<evidence type="ECO:0000259" key="12">
    <source>
        <dbReference type="Pfam" id="PF01180"/>
    </source>
</evidence>
<comment type="cofactor">
    <cofactor evidence="11">
        <name>[4Fe-4S] cluster</name>
        <dbReference type="ChEBI" id="CHEBI:49883"/>
    </cofactor>
    <text evidence="11">Binds 4 [4Fe-4S] clusters. Contains approximately 16 iron atoms per subunit.</text>
</comment>
<evidence type="ECO:0000256" key="10">
    <source>
        <dbReference type="ARBA" id="ARBA00023014"/>
    </source>
</evidence>
<keyword evidence="8 11" id="KW-0560">Oxidoreductase</keyword>
<gene>
    <name evidence="15" type="ORF">LSAA_14272</name>
</gene>
<keyword evidence="16" id="KW-1185">Reference proteome</keyword>
<dbReference type="InterPro" id="IPR028261">
    <property type="entry name" value="DPD_II"/>
</dbReference>
<dbReference type="PANTHER" id="PTHR43073:SF2">
    <property type="entry name" value="DIHYDROPYRIMIDINE DEHYDROGENASE [NADP(+)]"/>
    <property type="match status" value="1"/>
</dbReference>
<dbReference type="GO" id="GO:0046872">
    <property type="term" value="F:metal ion binding"/>
    <property type="evidence" value="ECO:0007669"/>
    <property type="project" value="UniProtKB-KW"/>
</dbReference>
<dbReference type="GO" id="GO:0019483">
    <property type="term" value="P:beta-alanine biosynthetic process"/>
    <property type="evidence" value="ECO:0007669"/>
    <property type="project" value="UniProtKB-UniPathway"/>
</dbReference>
<dbReference type="PRINTS" id="PR00419">
    <property type="entry name" value="ADXRDTASE"/>
</dbReference>
<dbReference type="Gene3D" id="3.50.50.60">
    <property type="entry name" value="FAD/NAD(P)-binding domain"/>
    <property type="match status" value="2"/>
</dbReference>
<dbReference type="FunFam" id="1.10.1060.10:FF:000007">
    <property type="entry name" value="Dihydropyrimidine dehydrogenase [NADP(+)]"/>
    <property type="match status" value="1"/>
</dbReference>
<dbReference type="InterPro" id="IPR036188">
    <property type="entry name" value="FAD/NAD-bd_sf"/>
</dbReference>
<dbReference type="OrthoDB" id="4327079at2759"/>
<keyword evidence="9 11" id="KW-0408">Iron</keyword>
<keyword evidence="11" id="KW-0288">FMN</keyword>
<evidence type="ECO:0000256" key="8">
    <source>
        <dbReference type="ARBA" id="ARBA00023002"/>
    </source>
</evidence>
<keyword evidence="5" id="KW-0677">Repeat</keyword>
<dbReference type="GO" id="GO:0051539">
    <property type="term" value="F:4 iron, 4 sulfur cluster binding"/>
    <property type="evidence" value="ECO:0007669"/>
    <property type="project" value="UniProtKB-KW"/>
</dbReference>
<keyword evidence="4" id="KW-0479">Metal-binding</keyword>
<reference evidence="15" key="1">
    <citation type="submission" date="2021-02" db="EMBL/GenBank/DDBJ databases">
        <authorList>
            <person name="Bekaert M."/>
        </authorList>
    </citation>
    <scope>NUCLEOTIDE SEQUENCE</scope>
    <source>
        <strain evidence="15">IoA-00</strain>
    </source>
</reference>
<dbReference type="InterPro" id="IPR005720">
    <property type="entry name" value="Dihydroorotate_DH_cat"/>
</dbReference>
<dbReference type="AlphaFoldDB" id="A0A7R8HCW0"/>
<sequence>MVRIHIMSCACITRDTPDIENLLQLNPKKKPYTNLVPSIVTKTNKKHWKRNEDNSEKLKGCGTCETTLFKDFNDIKHTSLSERAALLESSRCLKCADAPCQKSCPTQLDVKSFIGSISTKNYYGAAKAILSDNPLGLTCGMVCPTSDLCVGGCNLAASEEGAINIGGLQQFAVEMFKKAKIPQVLPPYISKNRPDSYNSKIALIGCGPASISCATFLGRLGYRDITIFEKDEFVGGLNSSELPAFRLPYDVIDFEVQLMKDLGVKVVTGKPLSKTTDFSLLSLKNKMNYEAIFVGIGNPEPKKIPIFEKLTESNGFFTSKDFLPKVAKASKNGMVSKCSGCVPQLPELFGDVIVLGAGDTAFDCATSAIRCEEMEVAREEKCEFLPFMSPEDVVLDSKGRITHLVLARNELDDEGNWYVDKDQSLKKKCNFVISAFGSGLYNSDIKAALEPLKFNRWGGLEVDNLTGKTSEEWVFSGGDIAGVAETAVEAVNDGKVASWSIHRYLQRNAEGFEKISTEPQLPKFYTPIDDVDISVEVCGMKFVNPFGLASAPPATTWPMIRRGFEAGWAFVVTKTFGLDKDIVTNVSPRIVRGTTSGHNYGPGQSSFLNIELISEKTANYWCQGVAEIKKDFPDRIIIASVMASFDKSDWQEICIKAAQSGADALELNLSCPHGMGERGMGLACGQNVDMVRSICHRHCKGCKTRRC</sequence>
<feature type="domain" description="Dihydroorotate dehydrogenase catalytic" evidence="12">
    <location>
        <begin position="534"/>
        <end position="681"/>
    </location>
</feature>
<dbReference type="InterPro" id="IPR013785">
    <property type="entry name" value="Aldolase_TIM"/>
</dbReference>
<dbReference type="SUPFAM" id="SSF46548">
    <property type="entry name" value="alpha-helical ferredoxin"/>
    <property type="match status" value="1"/>
</dbReference>
<keyword evidence="3 11" id="KW-0004">4Fe-4S</keyword>
<evidence type="ECO:0000259" key="14">
    <source>
        <dbReference type="Pfam" id="PF14691"/>
    </source>
</evidence>
<dbReference type="InterPro" id="IPR009051">
    <property type="entry name" value="Helical_ferredxn"/>
</dbReference>
<keyword evidence="11" id="KW-0285">Flavoprotein</keyword>
<dbReference type="GO" id="GO:0005829">
    <property type="term" value="C:cytosol"/>
    <property type="evidence" value="ECO:0007669"/>
    <property type="project" value="TreeGrafter"/>
</dbReference>
<dbReference type="PANTHER" id="PTHR43073">
    <property type="entry name" value="DIHYDROPYRIMIDINE DEHYDROGENASE [NADP(+)]"/>
    <property type="match status" value="1"/>
</dbReference>
<dbReference type="SUPFAM" id="SSF51395">
    <property type="entry name" value="FMN-linked oxidoreductases"/>
    <property type="match status" value="1"/>
</dbReference>
<comment type="pathway">
    <text evidence="2 11">Amino-acid biosynthesis; beta-alanine biosynthesis.</text>
</comment>
<evidence type="ECO:0000313" key="16">
    <source>
        <dbReference type="Proteomes" id="UP000675881"/>
    </source>
</evidence>
<dbReference type="EMBL" id="HG994587">
    <property type="protein sequence ID" value="CAF3018225.1"/>
    <property type="molecule type" value="Genomic_DNA"/>
</dbReference>
<accession>A0A7R8HCW0</accession>
<proteinExistence type="inferred from homology"/>
<dbReference type="UniPathway" id="UPA00131"/>
<evidence type="ECO:0000256" key="4">
    <source>
        <dbReference type="ARBA" id="ARBA00022723"/>
    </source>
</evidence>
<comment type="similarity">
    <text evidence="11">Belongs to the dihydropyrimidine dehydrogenase family.</text>
</comment>
<evidence type="ECO:0000256" key="2">
    <source>
        <dbReference type="ARBA" id="ARBA00004668"/>
    </source>
</evidence>
<name>A0A7R8HCW0_LEPSM</name>
<dbReference type="GO" id="GO:0017113">
    <property type="term" value="F:dihydropyrimidine dehydrogenase (NADP+) activity"/>
    <property type="evidence" value="ECO:0007669"/>
    <property type="project" value="UniProtKB-EC"/>
</dbReference>
<comment type="cofactor">
    <cofactor evidence="11">
        <name>FMN</name>
        <dbReference type="ChEBI" id="CHEBI:58210"/>
    </cofactor>
</comment>
<dbReference type="InterPro" id="IPR023753">
    <property type="entry name" value="FAD/NAD-binding_dom"/>
</dbReference>
<comment type="catalytic activity">
    <reaction evidence="11">
        <text>5,6-dihydrouracil + NADP(+) = uracil + NADPH + H(+)</text>
        <dbReference type="Rhea" id="RHEA:18093"/>
        <dbReference type="ChEBI" id="CHEBI:15378"/>
        <dbReference type="ChEBI" id="CHEBI:15901"/>
        <dbReference type="ChEBI" id="CHEBI:17568"/>
        <dbReference type="ChEBI" id="CHEBI:57783"/>
        <dbReference type="ChEBI" id="CHEBI:58349"/>
        <dbReference type="EC" id="1.3.1.2"/>
    </reaction>
</comment>
<dbReference type="GO" id="GO:0002058">
    <property type="term" value="F:uracil binding"/>
    <property type="evidence" value="ECO:0007669"/>
    <property type="project" value="TreeGrafter"/>
</dbReference>
<dbReference type="Pfam" id="PF14691">
    <property type="entry name" value="Fer4_20"/>
    <property type="match status" value="1"/>
</dbReference>
<keyword evidence="7 11" id="KW-0521">NADP</keyword>
<feature type="domain" description="FAD/NAD(P)-binding" evidence="13">
    <location>
        <begin position="200"/>
        <end position="494"/>
    </location>
</feature>
<evidence type="ECO:0000256" key="6">
    <source>
        <dbReference type="ARBA" id="ARBA00022827"/>
    </source>
</evidence>
<dbReference type="GO" id="GO:0006212">
    <property type="term" value="P:uracil catabolic process"/>
    <property type="evidence" value="ECO:0007669"/>
    <property type="project" value="TreeGrafter"/>
</dbReference>
<evidence type="ECO:0000256" key="5">
    <source>
        <dbReference type="ARBA" id="ARBA00022737"/>
    </source>
</evidence>
<evidence type="ECO:0000256" key="3">
    <source>
        <dbReference type="ARBA" id="ARBA00022485"/>
    </source>
</evidence>
<dbReference type="GO" id="GO:0006210">
    <property type="term" value="P:thymine catabolic process"/>
    <property type="evidence" value="ECO:0007669"/>
    <property type="project" value="TreeGrafter"/>
</dbReference>
<dbReference type="Pfam" id="PF07992">
    <property type="entry name" value="Pyr_redox_2"/>
    <property type="match status" value="1"/>
</dbReference>
<protein>
    <recommendedName>
        <fullName evidence="11">Dihydropyrimidine dehydrogenase [NADP(+)]</fullName>
        <shortName evidence="11">DHPDHase</shortName>
        <shortName evidence="11">DPD</shortName>
        <ecNumber evidence="11">1.3.1.2</ecNumber>
    </recommendedName>
    <alternativeName>
        <fullName evidence="11">Dihydrothymine dehydrogenase</fullName>
    </alternativeName>
    <alternativeName>
        <fullName evidence="11">Dihydrouracil dehydrogenase</fullName>
    </alternativeName>
</protein>
<evidence type="ECO:0000256" key="9">
    <source>
        <dbReference type="ARBA" id="ARBA00023004"/>
    </source>
</evidence>